<reference evidence="2 3" key="1">
    <citation type="submission" date="2019-06" db="EMBL/GenBank/DDBJ databases">
        <title>Metagenome assembled Genome of Spiribacter salinus SL48-SHIP from the microbial mat of Salt Lake 48 (Novosibirsk region, Russia).</title>
        <authorList>
            <person name="Shipova A."/>
            <person name="Rozanov A.S."/>
            <person name="Bryanskaya A.V."/>
            <person name="Peltek S.E."/>
        </authorList>
    </citation>
    <scope>NUCLEOTIDE SEQUENCE [LARGE SCALE GENOMIC DNA]</scope>
    <source>
        <strain evidence="2">SL48-SHIP-2</strain>
    </source>
</reference>
<protein>
    <submittedName>
        <fullName evidence="2">Uncharacterized protein</fullName>
    </submittedName>
</protein>
<dbReference type="AlphaFoldDB" id="A0A540VKN5"/>
<keyword evidence="1" id="KW-0472">Membrane</keyword>
<gene>
    <name evidence="2" type="ORF">FKY71_16120</name>
</gene>
<feature type="transmembrane region" description="Helical" evidence="1">
    <location>
        <begin position="27"/>
        <end position="48"/>
    </location>
</feature>
<organism evidence="2 3">
    <name type="scientific">Spiribacter salinus</name>
    <dbReference type="NCBI Taxonomy" id="1335746"/>
    <lineage>
        <taxon>Bacteria</taxon>
        <taxon>Pseudomonadati</taxon>
        <taxon>Pseudomonadota</taxon>
        <taxon>Gammaproteobacteria</taxon>
        <taxon>Chromatiales</taxon>
        <taxon>Ectothiorhodospiraceae</taxon>
        <taxon>Spiribacter</taxon>
    </lineage>
</organism>
<evidence type="ECO:0000313" key="2">
    <source>
        <dbReference type="EMBL" id="TQE97314.1"/>
    </source>
</evidence>
<sequence length="346" mass="36882">MSDGEDENGKKKGEQQADRQRRLFVRFFWGTIIVLAVASLGLVAIGLLRSDQSTSEVRDDPPPVAEEVAPQEVEIEQSTLQEVFERAARTARDQTSNEIDPLLDELYEPVYGGITSYADFHYTVLGEYTELVGAARGTAAGAIEDRLYDGFDDRLNEVTSTLDERFSDEFRKALMQELENEIPSELADAPLAPITQRAIEDTLARSRVTVPVATVMATVGGAASIKAVSAAIASKVATRVAAKAAGKGVAKGTGILGGAGLGALAGSWGGPVGAAVGGAIGGAASWFAVDAAVVSIDEYFNREDFEADLRVMVDEHRSVVRGHLVSAVQQKSEDMQNFTLQDLSSE</sequence>
<accession>A0A540VKN5</accession>
<keyword evidence="1" id="KW-0812">Transmembrane</keyword>
<proteinExistence type="predicted"/>
<comment type="caution">
    <text evidence="2">The sequence shown here is derived from an EMBL/GenBank/DDBJ whole genome shotgun (WGS) entry which is preliminary data.</text>
</comment>
<evidence type="ECO:0000313" key="3">
    <source>
        <dbReference type="Proteomes" id="UP000315400"/>
    </source>
</evidence>
<keyword evidence="1" id="KW-1133">Transmembrane helix</keyword>
<dbReference type="Proteomes" id="UP000315400">
    <property type="component" value="Unassembled WGS sequence"/>
</dbReference>
<dbReference type="EMBL" id="VIFK01000310">
    <property type="protein sequence ID" value="TQE97314.1"/>
    <property type="molecule type" value="Genomic_DNA"/>
</dbReference>
<evidence type="ECO:0000256" key="1">
    <source>
        <dbReference type="SAM" id="Phobius"/>
    </source>
</evidence>
<name>A0A540VKN5_9GAMM</name>